<dbReference type="PANTHER" id="PTHR24303:SF27">
    <property type="entry name" value="CYTOCHROME P450 307B1"/>
    <property type="match status" value="1"/>
</dbReference>
<dbReference type="OrthoDB" id="1470350at2759"/>
<dbReference type="Pfam" id="PF00067">
    <property type="entry name" value="p450"/>
    <property type="match status" value="1"/>
</dbReference>
<comment type="caution">
    <text evidence="10">The sequence shown here is derived from an EMBL/GenBank/DDBJ whole genome shotgun (WGS) entry which is preliminary data.</text>
</comment>
<evidence type="ECO:0000313" key="10">
    <source>
        <dbReference type="EMBL" id="KAB0791888.1"/>
    </source>
</evidence>
<evidence type="ECO:0000256" key="3">
    <source>
        <dbReference type="ARBA" id="ARBA00022723"/>
    </source>
</evidence>
<keyword evidence="9" id="KW-1133">Transmembrane helix</keyword>
<dbReference type="Proteomes" id="UP000327044">
    <property type="component" value="Unassembled WGS sequence"/>
</dbReference>
<evidence type="ECO:0000256" key="1">
    <source>
        <dbReference type="ARBA" id="ARBA00001971"/>
    </source>
</evidence>
<dbReference type="InterPro" id="IPR036396">
    <property type="entry name" value="Cyt_P450_sf"/>
</dbReference>
<evidence type="ECO:0008006" key="12">
    <source>
        <dbReference type="Google" id="ProtNLM"/>
    </source>
</evidence>
<keyword evidence="5 7" id="KW-0408">Iron</keyword>
<dbReference type="CDD" id="cd20617">
    <property type="entry name" value="CYP1_2-like"/>
    <property type="match status" value="1"/>
</dbReference>
<evidence type="ECO:0000256" key="2">
    <source>
        <dbReference type="ARBA" id="ARBA00010617"/>
    </source>
</evidence>
<dbReference type="GO" id="GO:0004497">
    <property type="term" value="F:monooxygenase activity"/>
    <property type="evidence" value="ECO:0007669"/>
    <property type="project" value="UniProtKB-KW"/>
</dbReference>
<dbReference type="InterPro" id="IPR001128">
    <property type="entry name" value="Cyt_P450"/>
</dbReference>
<keyword evidence="9" id="KW-0812">Transmembrane</keyword>
<dbReference type="PROSITE" id="PS00086">
    <property type="entry name" value="CYTOCHROME_P450"/>
    <property type="match status" value="1"/>
</dbReference>
<evidence type="ECO:0000256" key="5">
    <source>
        <dbReference type="ARBA" id="ARBA00023004"/>
    </source>
</evidence>
<evidence type="ECO:0000256" key="4">
    <source>
        <dbReference type="ARBA" id="ARBA00023002"/>
    </source>
</evidence>
<name>A0A5N4A3M2_PHOPY</name>
<dbReference type="InParanoid" id="A0A5N4A3M2"/>
<protein>
    <recommendedName>
        <fullName evidence="12">Cytochrome P450</fullName>
    </recommendedName>
</protein>
<evidence type="ECO:0000256" key="6">
    <source>
        <dbReference type="ARBA" id="ARBA00023033"/>
    </source>
</evidence>
<feature type="transmembrane region" description="Helical" evidence="9">
    <location>
        <begin position="6"/>
        <end position="27"/>
    </location>
</feature>
<keyword evidence="6 8" id="KW-0503">Monooxygenase</keyword>
<comment type="cofactor">
    <cofactor evidence="1 7">
        <name>heme</name>
        <dbReference type="ChEBI" id="CHEBI:30413"/>
    </cofactor>
</comment>
<dbReference type="GO" id="GO:0016705">
    <property type="term" value="F:oxidoreductase activity, acting on paired donors, with incorporation or reduction of molecular oxygen"/>
    <property type="evidence" value="ECO:0007669"/>
    <property type="project" value="InterPro"/>
</dbReference>
<keyword evidence="4 8" id="KW-0560">Oxidoreductase</keyword>
<dbReference type="PANTHER" id="PTHR24303">
    <property type="entry name" value="HEME-BINDING MONOOXYGENASE FAMILY"/>
    <property type="match status" value="1"/>
</dbReference>
<dbReference type="GO" id="GO:0020037">
    <property type="term" value="F:heme binding"/>
    <property type="evidence" value="ECO:0007669"/>
    <property type="project" value="InterPro"/>
</dbReference>
<dbReference type="EMBL" id="VVIM01000011">
    <property type="protein sequence ID" value="KAB0791888.1"/>
    <property type="molecule type" value="Genomic_DNA"/>
</dbReference>
<dbReference type="InterPro" id="IPR017972">
    <property type="entry name" value="Cyt_P450_CS"/>
</dbReference>
<organism evidence="10 11">
    <name type="scientific">Photinus pyralis</name>
    <name type="common">Common eastern firefly</name>
    <name type="synonym">Lampyris pyralis</name>
    <dbReference type="NCBI Taxonomy" id="7054"/>
    <lineage>
        <taxon>Eukaryota</taxon>
        <taxon>Metazoa</taxon>
        <taxon>Ecdysozoa</taxon>
        <taxon>Arthropoda</taxon>
        <taxon>Hexapoda</taxon>
        <taxon>Insecta</taxon>
        <taxon>Pterygota</taxon>
        <taxon>Neoptera</taxon>
        <taxon>Endopterygota</taxon>
        <taxon>Coleoptera</taxon>
        <taxon>Polyphaga</taxon>
        <taxon>Elateriformia</taxon>
        <taxon>Elateroidea</taxon>
        <taxon>Lampyridae</taxon>
        <taxon>Lampyrinae</taxon>
        <taxon>Photinus</taxon>
    </lineage>
</organism>
<evidence type="ECO:0000313" key="11">
    <source>
        <dbReference type="Proteomes" id="UP000327044"/>
    </source>
</evidence>
<proteinExistence type="inferred from homology"/>
<dbReference type="GO" id="GO:0005506">
    <property type="term" value="F:iron ion binding"/>
    <property type="evidence" value="ECO:0007669"/>
    <property type="project" value="InterPro"/>
</dbReference>
<sequence>MFHHLYLTTFSTYLIVILFIALILILIELNKKPSTTSTDLPEPPSPRSLPIIGHLHLLGGYAVPYQAFTNLAKKYGNVIKLKLGNVNSVVINGQENIREVLVSKGHHFDSRPNFERYQQLFGGDKQNSLAFCDWSETQKVRREMLKTHTFPRACSNKFSALEDIISNETSSLVTRLANGPRETKNEILYSCANIFTKHFCSKSFPVDDPGFARMIENFDDIFYEVNQGYAADFLPFLLPLHYNRLEKMSELAHEIRHFLIDDVIDGRYESYADEEPSDYVESLIQHVRNEESSCMSWENALFALEDIIGGHSAVGNFVMKLLGYLVTRPEVQAEIQREIDGCAGSERRPISISDRGSMPYTEAAVFEAIRLIASPIVPRAANQDTSINGYRISKGTLVFLNNHDLSMSEKLWEEPDAFKPERFIVNNRIIKPEHFLPFGGGRRSCMGFKMVQLISFGIVSGLLQNFTIAPVDGQTYKIPVGSLALPRSTFRFEFVSR</sequence>
<dbReference type="SUPFAM" id="SSF48264">
    <property type="entry name" value="Cytochrome P450"/>
    <property type="match status" value="1"/>
</dbReference>
<dbReference type="InterPro" id="IPR002401">
    <property type="entry name" value="Cyt_P450_E_grp-I"/>
</dbReference>
<comment type="similarity">
    <text evidence="2 8">Belongs to the cytochrome P450 family.</text>
</comment>
<reference evidence="10 11" key="1">
    <citation type="journal article" date="2018" name="Elife">
        <title>Firefly genomes illuminate parallel origins of bioluminescence in beetles.</title>
        <authorList>
            <person name="Fallon T.R."/>
            <person name="Lower S.E."/>
            <person name="Chang C.H."/>
            <person name="Bessho-Uehara M."/>
            <person name="Martin G.J."/>
            <person name="Bewick A.J."/>
            <person name="Behringer M."/>
            <person name="Debat H.J."/>
            <person name="Wong I."/>
            <person name="Day J.C."/>
            <person name="Suvorov A."/>
            <person name="Silva C.J."/>
            <person name="Stanger-Hall K.F."/>
            <person name="Hall D.W."/>
            <person name="Schmitz R.J."/>
            <person name="Nelson D.R."/>
            <person name="Lewis S.M."/>
            <person name="Shigenobu S."/>
            <person name="Bybee S.M."/>
            <person name="Larracuente A.M."/>
            <person name="Oba Y."/>
            <person name="Weng J.K."/>
        </authorList>
    </citation>
    <scope>NUCLEOTIDE SEQUENCE [LARGE SCALE GENOMIC DNA]</scope>
    <source>
        <strain evidence="10">1611_PpyrPB1</strain>
        <tissue evidence="10">Whole body</tissue>
    </source>
</reference>
<dbReference type="AlphaFoldDB" id="A0A5N4A3M2"/>
<dbReference type="PRINTS" id="PR00463">
    <property type="entry name" value="EP450I"/>
</dbReference>
<keyword evidence="7 8" id="KW-0349">Heme</keyword>
<accession>A0A5N4A3M2</accession>
<evidence type="ECO:0000256" key="7">
    <source>
        <dbReference type="PIRSR" id="PIRSR602401-1"/>
    </source>
</evidence>
<keyword evidence="3 7" id="KW-0479">Metal-binding</keyword>
<keyword evidence="9" id="KW-0472">Membrane</keyword>
<dbReference type="PRINTS" id="PR00385">
    <property type="entry name" value="P450"/>
</dbReference>
<evidence type="ECO:0000256" key="8">
    <source>
        <dbReference type="RuleBase" id="RU000461"/>
    </source>
</evidence>
<evidence type="ECO:0000256" key="9">
    <source>
        <dbReference type="SAM" id="Phobius"/>
    </source>
</evidence>
<gene>
    <name evidence="10" type="ORF">PPYR_03688</name>
</gene>
<keyword evidence="11" id="KW-1185">Reference proteome</keyword>
<dbReference type="Gene3D" id="1.10.630.10">
    <property type="entry name" value="Cytochrome P450"/>
    <property type="match status" value="1"/>
</dbReference>
<feature type="binding site" description="axial binding residue" evidence="7">
    <location>
        <position position="445"/>
    </location>
    <ligand>
        <name>heme</name>
        <dbReference type="ChEBI" id="CHEBI:30413"/>
    </ligand>
    <ligandPart>
        <name>Fe</name>
        <dbReference type="ChEBI" id="CHEBI:18248"/>
    </ligandPart>
</feature>